<evidence type="ECO:0000256" key="1">
    <source>
        <dbReference type="ARBA" id="ARBA00002978"/>
    </source>
</evidence>
<reference evidence="13" key="1">
    <citation type="submission" date="2023-03" db="EMBL/GenBank/DDBJ databases">
        <title>Massive genome expansion in bonnet fungi (Mycena s.s.) driven by repeated elements and novel gene families across ecological guilds.</title>
        <authorList>
            <consortium name="Lawrence Berkeley National Laboratory"/>
            <person name="Harder C.B."/>
            <person name="Miyauchi S."/>
            <person name="Viragh M."/>
            <person name="Kuo A."/>
            <person name="Thoen E."/>
            <person name="Andreopoulos B."/>
            <person name="Lu D."/>
            <person name="Skrede I."/>
            <person name="Drula E."/>
            <person name="Henrissat B."/>
            <person name="Morin E."/>
            <person name="Kohler A."/>
            <person name="Barry K."/>
            <person name="LaButti K."/>
            <person name="Morin E."/>
            <person name="Salamov A."/>
            <person name="Lipzen A."/>
            <person name="Mereny Z."/>
            <person name="Hegedus B."/>
            <person name="Baldrian P."/>
            <person name="Stursova M."/>
            <person name="Weitz H."/>
            <person name="Taylor A."/>
            <person name="Grigoriev I.V."/>
            <person name="Nagy L.G."/>
            <person name="Martin F."/>
            <person name="Kauserud H."/>
        </authorList>
    </citation>
    <scope>NUCLEOTIDE SEQUENCE</scope>
    <source>
        <strain evidence="13">CBHHK067</strain>
    </source>
</reference>
<dbReference type="EMBL" id="JARKIE010000148">
    <property type="protein sequence ID" value="KAJ7675451.1"/>
    <property type="molecule type" value="Genomic_DNA"/>
</dbReference>
<keyword evidence="7 11" id="KW-1133">Transmembrane helix</keyword>
<dbReference type="GO" id="GO:0000139">
    <property type="term" value="C:Golgi membrane"/>
    <property type="evidence" value="ECO:0007669"/>
    <property type="project" value="UniProtKB-SubCell"/>
</dbReference>
<keyword evidence="6 11" id="KW-0812">Transmembrane</keyword>
<sequence length="289" mass="31667">MSTVPVMPQPTYALEQPVSNMYNYPPSGATDTSRDMLRTPSPTPSEKGEKKRTLRERMRIYAVLAIIIVVIALVETYHEQIINALQPATNWLHDAPAGWLIPIVILIALSFPPLFGHEIVAMLCGVAWGLGPGFGIVAAGTLLGEICTFFTFKIFCHARGEKMELTNIGYGSLSHVVREGGLLIAIVIRYSAMPPHFSTAVFATCGMPFWVFLTAAILSLPKQLIVVYIGVALKSNDSTSKKVQRIVLAVSIVITVLIMGYVRRLMTQARPAVVYARRKARQAKLQGTA</sequence>
<comment type="function">
    <text evidence="1">Golgi membrane protein involved in vesicular trafficking and spindle migration.</text>
</comment>
<protein>
    <recommendedName>
        <fullName evidence="4">Golgi apparatus membrane protein TVP38</fullName>
    </recommendedName>
    <alternativeName>
        <fullName evidence="5">Golgi apparatus membrane protein tvp38</fullName>
    </alternativeName>
</protein>
<comment type="caution">
    <text evidence="13">The sequence shown here is derived from an EMBL/GenBank/DDBJ whole genome shotgun (WGS) entry which is preliminary data.</text>
</comment>
<evidence type="ECO:0000256" key="7">
    <source>
        <dbReference type="ARBA" id="ARBA00022989"/>
    </source>
</evidence>
<dbReference type="InterPro" id="IPR032816">
    <property type="entry name" value="VTT_dom"/>
</dbReference>
<gene>
    <name evidence="13" type="ORF">B0H17DRAFT_987853</name>
</gene>
<evidence type="ECO:0000256" key="11">
    <source>
        <dbReference type="SAM" id="Phobius"/>
    </source>
</evidence>
<evidence type="ECO:0000256" key="10">
    <source>
        <dbReference type="SAM" id="MobiDB-lite"/>
    </source>
</evidence>
<evidence type="ECO:0000313" key="13">
    <source>
        <dbReference type="EMBL" id="KAJ7675451.1"/>
    </source>
</evidence>
<evidence type="ECO:0000256" key="6">
    <source>
        <dbReference type="ARBA" id="ARBA00022692"/>
    </source>
</evidence>
<evidence type="ECO:0000256" key="5">
    <source>
        <dbReference type="ARBA" id="ARBA00020673"/>
    </source>
</evidence>
<evidence type="ECO:0000313" key="14">
    <source>
        <dbReference type="Proteomes" id="UP001221757"/>
    </source>
</evidence>
<comment type="subcellular location">
    <subcellularLocation>
        <location evidence="2">Golgi apparatus membrane</location>
        <topology evidence="2">Multi-pass membrane protein</topology>
    </subcellularLocation>
</comment>
<evidence type="ECO:0000256" key="9">
    <source>
        <dbReference type="ARBA" id="ARBA00023136"/>
    </source>
</evidence>
<keyword evidence="9 11" id="KW-0472">Membrane</keyword>
<feature type="transmembrane region" description="Helical" evidence="11">
    <location>
        <begin position="243"/>
        <end position="262"/>
    </location>
</feature>
<dbReference type="PANTHER" id="PTHR47549:SF2">
    <property type="entry name" value="GOLGI APPARATUS MEMBRANE PROTEIN TVP38"/>
    <property type="match status" value="1"/>
</dbReference>
<dbReference type="Proteomes" id="UP001221757">
    <property type="component" value="Unassembled WGS sequence"/>
</dbReference>
<comment type="similarity">
    <text evidence="3">Belongs to the TVP38/TMEM64 family.</text>
</comment>
<feature type="transmembrane region" description="Helical" evidence="11">
    <location>
        <begin position="97"/>
        <end position="115"/>
    </location>
</feature>
<feature type="transmembrane region" description="Helical" evidence="11">
    <location>
        <begin position="209"/>
        <end position="231"/>
    </location>
</feature>
<proteinExistence type="inferred from homology"/>
<organism evidence="13 14">
    <name type="scientific">Mycena rosella</name>
    <name type="common">Pink bonnet</name>
    <name type="synonym">Agaricus rosellus</name>
    <dbReference type="NCBI Taxonomy" id="1033263"/>
    <lineage>
        <taxon>Eukaryota</taxon>
        <taxon>Fungi</taxon>
        <taxon>Dikarya</taxon>
        <taxon>Basidiomycota</taxon>
        <taxon>Agaricomycotina</taxon>
        <taxon>Agaricomycetes</taxon>
        <taxon>Agaricomycetidae</taxon>
        <taxon>Agaricales</taxon>
        <taxon>Marasmiineae</taxon>
        <taxon>Mycenaceae</taxon>
        <taxon>Mycena</taxon>
    </lineage>
</organism>
<evidence type="ECO:0000256" key="8">
    <source>
        <dbReference type="ARBA" id="ARBA00023034"/>
    </source>
</evidence>
<evidence type="ECO:0000256" key="3">
    <source>
        <dbReference type="ARBA" id="ARBA00008640"/>
    </source>
</evidence>
<keyword evidence="8" id="KW-0333">Golgi apparatus</keyword>
<dbReference type="InterPro" id="IPR051076">
    <property type="entry name" value="Golgi_membrane_TVP38/TMEM64"/>
</dbReference>
<evidence type="ECO:0000256" key="2">
    <source>
        <dbReference type="ARBA" id="ARBA00004653"/>
    </source>
</evidence>
<feature type="transmembrane region" description="Helical" evidence="11">
    <location>
        <begin position="60"/>
        <end position="77"/>
    </location>
</feature>
<name>A0AAD7GAD1_MYCRO</name>
<accession>A0AAD7GAD1</accession>
<evidence type="ECO:0000259" key="12">
    <source>
        <dbReference type="Pfam" id="PF09335"/>
    </source>
</evidence>
<evidence type="ECO:0000256" key="4">
    <source>
        <dbReference type="ARBA" id="ARBA00013533"/>
    </source>
</evidence>
<feature type="region of interest" description="Disordered" evidence="10">
    <location>
        <begin position="24"/>
        <end position="51"/>
    </location>
</feature>
<keyword evidence="14" id="KW-1185">Reference proteome</keyword>
<dbReference type="PANTHER" id="PTHR47549">
    <property type="entry name" value="GOLGI APPARATUS MEMBRANE PROTEIN TVP38-RELATED"/>
    <property type="match status" value="1"/>
</dbReference>
<feature type="transmembrane region" description="Helical" evidence="11">
    <location>
        <begin position="127"/>
        <end position="155"/>
    </location>
</feature>
<dbReference type="Pfam" id="PF09335">
    <property type="entry name" value="VTT_dom"/>
    <property type="match status" value="1"/>
</dbReference>
<feature type="domain" description="VTT" evidence="12">
    <location>
        <begin position="117"/>
        <end position="230"/>
    </location>
</feature>
<dbReference type="AlphaFoldDB" id="A0AAD7GAD1"/>